<reference evidence="7 8" key="1">
    <citation type="submission" date="2018-07" db="EMBL/GenBank/DDBJ databases">
        <title>The draft genome of Phyllobacterium salinisoli.</title>
        <authorList>
            <person name="Liu L."/>
            <person name="Li L."/>
            <person name="Zhang X."/>
            <person name="Liang L."/>
        </authorList>
    </citation>
    <scope>NUCLEOTIDE SEQUENCE [LARGE SCALE GENOMIC DNA]</scope>
    <source>
        <strain evidence="7 8">LLAN61</strain>
    </source>
</reference>
<name>A0A368KA63_9HYPH</name>
<dbReference type="Pfam" id="PF04357">
    <property type="entry name" value="TamB"/>
    <property type="match status" value="1"/>
</dbReference>
<organism evidence="7 8">
    <name type="scientific">Phyllobacterium salinisoli</name>
    <dbReference type="NCBI Taxonomy" id="1899321"/>
    <lineage>
        <taxon>Bacteria</taxon>
        <taxon>Pseudomonadati</taxon>
        <taxon>Pseudomonadota</taxon>
        <taxon>Alphaproteobacteria</taxon>
        <taxon>Hyphomicrobiales</taxon>
        <taxon>Phyllobacteriaceae</taxon>
        <taxon>Phyllobacterium</taxon>
    </lineage>
</organism>
<sequence length="1532" mass="159225">MIRFLAIIAFLLFAFPAFAQDNAEEEKSYFLSFVEEKLSTPNRQIHISNIQGVLSSEASIGTITIADRQGIWLRVTNARIVWSRAALLLGRLNIQTLAAERIDVIRRPLPDDTLPTPEASSFSLPELPLAINLDQLDIAHLAFGQDVFGLASEVSATGRLRLEDGSLDTAFQVRRLDGPGGQFQLTAVYTKDTQNLDLDLKLAEPANGIVANLLDIEGRPPVDLTVAGSGPLSNLDLNLALDAAGNRVLTGLLSLDRQSDGLRFQTDFRGPIAVLVPSVFRSFFGAETTLAAHGLVKDAGGIRIDNIDLNSAALNLAASAETGADGFLHRLRVNARVADPAGKKVILPVPGGRTTVDNAALQVAFGDRPTNDWTGSLDIADLATSNFASKAVALKMGGLAENLDLPTGRHVTFKVDGDVSGITSQYADIAEALGDRITLALDGLWRAGTPVHLERAELAGNGLSVGLKGDVADYAFTGNIGVKAESIAPFSSLAGRDLAGRLDLKANGTVHPLSGAFDLALDGNATGMRTGTDIVDRIIAGETRISGGLARGEAGLTARNFRIGNPQSEITANGIFSSKSADFNFGVNLADLALLSEKASGGLTVKGSAKGQNDLIALALKADVPKGTLVGRRLSDAAVNFNGSLDKGDLSGRLQGLGFLNGERVDLSTLLAAVGGEKRLTDLSFHAGGTRISGGVTQTVHGLYQGKLALDATDISTAAALLLMEATGTAKADINLEQDGGRQNADIQASIRNLKADGNSVEAADIAANLRDIFNVPAGNGTISGRNIAIAGQTLDSLDAKATQAGSKTDFTANAKLRNGTTAAVQGALEPQDGGYLLSLASADLRQGQLAARLAQPATVKVQGRNFSLSDILLDVGGGRISLRGEVADALNLSVAIRDLPLAIANTVRPDLGLGGTVNGTANITGTRAKPDVAFDINARSVTAAQLREAGVDALHLEARGSSTADRLNVDGQVTGSNGLNARVAGGVPLGQGGDLALDVNLASLPLAAFNGVAKGQDLTGTVSGTARVTGPLRNPAAEFNLNGTGLAAKPLRDNGLAPFSLRAAGRYADKAVNLSSVHVDGPQGLTVSGSGRVPFSGSGLSVDITGSAPLALANRFLADRGGQVSGTLSLTANISGSFDRPAIRGMFSTNGARLVDPETNVQLQNINIMGSMDGQTVTIRTANAGLSTGGSLSANGTISIDAAANFPADIRINFNRARYADGHLIVATVNGGLSVTGPLLRDPLISGRIDVERAEISVPESLGGAANIDVKHIHTPPAVERTLERAKIDSRGVPKPTARPSVVRLDVEVNAPNKIFVRGRGLDVELGGSVRLTGPVTNIRPVGAFQLRRGRLGILGQRITFDEGEVTLVGDLNPQLNFVARSERSDIVVLINVSGTVDDLDITFSSQPELPQDEVLARLIFDRSINDLSAFQIAQLAAAAAELAGGKNTSLLSNLRRGTGLDDLDIVTDSKGNAGVRAGRYIRDNVYLGVEAGAGGNTKGTINLDITKNLKAKGALGTTDSSVGLFYEKDY</sequence>
<dbReference type="RefSeq" id="WP_114439426.1">
    <property type="nucleotide sequence ID" value="NZ_QOZG01000002.1"/>
</dbReference>
<protein>
    <submittedName>
        <fullName evidence="7">Translocation/assembly module TamB</fullName>
    </submittedName>
</protein>
<evidence type="ECO:0000256" key="2">
    <source>
        <dbReference type="ARBA" id="ARBA00022692"/>
    </source>
</evidence>
<dbReference type="EMBL" id="QOZG01000002">
    <property type="protein sequence ID" value="RCS24980.1"/>
    <property type="molecule type" value="Genomic_DNA"/>
</dbReference>
<dbReference type="GO" id="GO:0009306">
    <property type="term" value="P:protein secretion"/>
    <property type="evidence" value="ECO:0007669"/>
    <property type="project" value="InterPro"/>
</dbReference>
<proteinExistence type="predicted"/>
<evidence type="ECO:0000256" key="5">
    <source>
        <dbReference type="SAM" id="SignalP"/>
    </source>
</evidence>
<evidence type="ECO:0000256" key="1">
    <source>
        <dbReference type="ARBA" id="ARBA00004167"/>
    </source>
</evidence>
<dbReference type="PANTHER" id="PTHR36985:SF1">
    <property type="entry name" value="TRANSLOCATION AND ASSEMBLY MODULE SUBUNIT TAMB"/>
    <property type="match status" value="1"/>
</dbReference>
<keyword evidence="4" id="KW-0472">Membrane</keyword>
<feature type="signal peptide" evidence="5">
    <location>
        <begin position="1"/>
        <end position="19"/>
    </location>
</feature>
<evidence type="ECO:0000313" key="8">
    <source>
        <dbReference type="Proteomes" id="UP000253420"/>
    </source>
</evidence>
<keyword evidence="3" id="KW-1133">Transmembrane helix</keyword>
<keyword evidence="8" id="KW-1185">Reference proteome</keyword>
<dbReference type="Proteomes" id="UP000253420">
    <property type="component" value="Unassembled WGS sequence"/>
</dbReference>
<accession>A0A368KA63</accession>
<evidence type="ECO:0000256" key="3">
    <source>
        <dbReference type="ARBA" id="ARBA00022989"/>
    </source>
</evidence>
<comment type="subcellular location">
    <subcellularLocation>
        <location evidence="1">Membrane</location>
        <topology evidence="1">Single-pass membrane protein</topology>
    </subcellularLocation>
</comment>
<dbReference type="GO" id="GO:0005886">
    <property type="term" value="C:plasma membrane"/>
    <property type="evidence" value="ECO:0007669"/>
    <property type="project" value="InterPro"/>
</dbReference>
<feature type="domain" description="Translocation and assembly module TamB C-terminal" evidence="6">
    <location>
        <begin position="1187"/>
        <end position="1532"/>
    </location>
</feature>
<feature type="chain" id="PRO_5016785535" evidence="5">
    <location>
        <begin position="20"/>
        <end position="1532"/>
    </location>
</feature>
<evidence type="ECO:0000313" key="7">
    <source>
        <dbReference type="EMBL" id="RCS24980.1"/>
    </source>
</evidence>
<keyword evidence="2" id="KW-0812">Transmembrane</keyword>
<evidence type="ECO:0000259" key="6">
    <source>
        <dbReference type="Pfam" id="PF04357"/>
    </source>
</evidence>
<keyword evidence="5" id="KW-0732">Signal</keyword>
<dbReference type="InterPro" id="IPR007452">
    <property type="entry name" value="TamB_C"/>
</dbReference>
<dbReference type="PANTHER" id="PTHR36985">
    <property type="entry name" value="TRANSLOCATION AND ASSEMBLY MODULE SUBUNIT TAMB"/>
    <property type="match status" value="1"/>
</dbReference>
<dbReference type="OrthoDB" id="7784409at2"/>
<comment type="caution">
    <text evidence="7">The sequence shown here is derived from an EMBL/GenBank/DDBJ whole genome shotgun (WGS) entry which is preliminary data.</text>
</comment>
<evidence type="ECO:0000256" key="4">
    <source>
        <dbReference type="ARBA" id="ARBA00023136"/>
    </source>
</evidence>
<gene>
    <name evidence="7" type="ORF">DUT91_05930</name>
</gene>